<keyword evidence="1" id="KW-0732">Signal</keyword>
<protein>
    <submittedName>
        <fullName evidence="2">Uncharacterized protein</fullName>
    </submittedName>
</protein>
<comment type="caution">
    <text evidence="2">The sequence shown here is derived from an EMBL/GenBank/DDBJ whole genome shotgun (WGS) entry which is preliminary data.</text>
</comment>
<reference evidence="2" key="1">
    <citation type="submission" date="2021-03" db="EMBL/GenBank/DDBJ databases">
        <title>Chromosome level genome of the anhydrobiotic midge Polypedilum vanderplanki.</title>
        <authorList>
            <person name="Yoshida Y."/>
            <person name="Kikawada T."/>
            <person name="Gusev O."/>
        </authorList>
    </citation>
    <scope>NUCLEOTIDE SEQUENCE</scope>
    <source>
        <strain evidence="2">NIAS01</strain>
        <tissue evidence="2">Whole body or cell culture</tissue>
    </source>
</reference>
<dbReference type="Proteomes" id="UP001107558">
    <property type="component" value="Chromosome 4"/>
</dbReference>
<feature type="signal peptide" evidence="1">
    <location>
        <begin position="1"/>
        <end position="23"/>
    </location>
</feature>
<evidence type="ECO:0000313" key="3">
    <source>
        <dbReference type="Proteomes" id="UP001107558"/>
    </source>
</evidence>
<gene>
    <name evidence="2" type="ORF">PVAND_015226</name>
</gene>
<dbReference type="PANTHER" id="PTHR31649">
    <property type="entry name" value="AGAP009604-PA"/>
    <property type="match status" value="1"/>
</dbReference>
<evidence type="ECO:0000313" key="2">
    <source>
        <dbReference type="EMBL" id="KAG5667236.1"/>
    </source>
</evidence>
<organism evidence="2 3">
    <name type="scientific">Polypedilum vanderplanki</name>
    <name type="common">Sleeping chironomid midge</name>
    <dbReference type="NCBI Taxonomy" id="319348"/>
    <lineage>
        <taxon>Eukaryota</taxon>
        <taxon>Metazoa</taxon>
        <taxon>Ecdysozoa</taxon>
        <taxon>Arthropoda</taxon>
        <taxon>Hexapoda</taxon>
        <taxon>Insecta</taxon>
        <taxon>Pterygota</taxon>
        <taxon>Neoptera</taxon>
        <taxon>Endopterygota</taxon>
        <taxon>Diptera</taxon>
        <taxon>Nematocera</taxon>
        <taxon>Chironomoidea</taxon>
        <taxon>Chironomidae</taxon>
        <taxon>Chironominae</taxon>
        <taxon>Polypedilum</taxon>
        <taxon>Polypedilum</taxon>
    </lineage>
</organism>
<evidence type="ECO:0000256" key="1">
    <source>
        <dbReference type="SAM" id="SignalP"/>
    </source>
</evidence>
<dbReference type="PANTHER" id="PTHR31649:SF1">
    <property type="entry name" value="FARNESOIC ACID O-METHYL TRANSFERASE DOMAIN-CONTAINING PROTEIN"/>
    <property type="match status" value="1"/>
</dbReference>
<feature type="chain" id="PRO_5039896038" evidence="1">
    <location>
        <begin position="24"/>
        <end position="601"/>
    </location>
</feature>
<name>A0A9J6BBM9_POLVA</name>
<accession>A0A9J6BBM9</accession>
<dbReference type="Pfam" id="PF11901">
    <property type="entry name" value="DM9"/>
    <property type="match status" value="2"/>
</dbReference>
<dbReference type="InterPro" id="IPR006616">
    <property type="entry name" value="DM9_repeat"/>
</dbReference>
<keyword evidence="3" id="KW-1185">Reference proteome</keyword>
<dbReference type="EMBL" id="JADBJN010000004">
    <property type="protein sequence ID" value="KAG5667236.1"/>
    <property type="molecule type" value="Genomic_DNA"/>
</dbReference>
<sequence>MKCIKIPLSFLLIILFSVHNLAAHSREAKPEYEYECANKFYRYNLDDEPAEYGLSAGFYAPGEKAYVGISQWRNIALHAGRIQIEDRGIELCNAGGTSYFYNDSSQIWYLYKNKHHKYEWVDSSDAKTEPYAIEFGEQNGGFKLYIGRIQKKDEPVIIGIVPEFMGVMYYVDHDGKSKHTRTGYQVLTCKSNRREKKIRTPRIAADSKPNIDDPNGCIHNWQPYNNDDAPSKNGIAAGEYDCGNTAYIGKGKDNGLFVPGRIQTISPIGFYATSGNRPIYLTNGSYYLVDNPNYTYYWKPFETDLLKNTVYVRNDVGSFTMAILRTKVKGKVLVGKFMYPLAIFADEYGNDSYFDDYEVLVCDPWPKYKCTQQWKKLNANISVDGFSVDSTSFIGRGTRKCINGCDYGLGKIQSGSNGVNYLDDLTSTAVFDNSSNVEYLVKNPSDTYKWQPSRNGVKVVNALELHKEGHRPFYIGMTRINDNVVVGKVRPGDGLFFIDPVNGKQQSTSSYEVLTCTSPDASNVNGKLQSTSSYEVLTCTSPDASNGEYEEESDADWFGSFGCPVRKEWSFIKWRCVCRDEFRGIFAASGAQWNEETCSYV</sequence>
<dbReference type="AlphaFoldDB" id="A0A9J6BBM9"/>
<proteinExistence type="predicted"/>